<protein>
    <submittedName>
        <fullName evidence="2">HD domain-containing protein</fullName>
    </submittedName>
</protein>
<organism evidence="2 3">
    <name type="scientific">Thermosynechococcus sichuanensis E542</name>
    <dbReference type="NCBI Taxonomy" id="2016101"/>
    <lineage>
        <taxon>Bacteria</taxon>
        <taxon>Bacillati</taxon>
        <taxon>Cyanobacteriota</taxon>
        <taxon>Cyanophyceae</taxon>
        <taxon>Acaryochloridales</taxon>
        <taxon>Thermosynechococcaceae</taxon>
        <taxon>Thermosynechococcus</taxon>
        <taxon>Thermosynechococcus sichuanensis</taxon>
    </lineage>
</organism>
<dbReference type="InterPro" id="IPR052194">
    <property type="entry name" value="MESH1"/>
</dbReference>
<dbReference type="PANTHER" id="PTHR46246">
    <property type="entry name" value="GUANOSINE-3',5'-BIS(DIPHOSPHATE) 3'-PYROPHOSPHOHYDROLASE MESH1"/>
    <property type="match status" value="1"/>
</dbReference>
<dbReference type="InterPro" id="IPR003607">
    <property type="entry name" value="HD/PDEase_dom"/>
</dbReference>
<dbReference type="GO" id="GO:0008893">
    <property type="term" value="F:guanosine-3',5'-bis(diphosphate) 3'-diphosphatase activity"/>
    <property type="evidence" value="ECO:0007669"/>
    <property type="project" value="TreeGrafter"/>
</dbReference>
<accession>A0A3B7MFL0</accession>
<evidence type="ECO:0000259" key="1">
    <source>
        <dbReference type="SMART" id="SM00471"/>
    </source>
</evidence>
<dbReference type="Proteomes" id="UP000261812">
    <property type="component" value="Chromosome"/>
</dbReference>
<sequence length="212" mass="23482">MPSLRYLDALEYAAVLHREQTRKGSNVPYISHLVAVSMIALEYGADEDVAIASLLHDAVEDQGGLPTLEAIRERYGDRVAAIVRACSDSVANTLEGDAKLPWATRKLAYIKHIQQGTTADRDAQLVSASDKLHNLLCILRDYGNVGGDVWLRFRAGREGVLWYYRELIAAFESAHLIPLGLLEQLQHTYQELSHAVEQEEGFVLPSSDVPVA</sequence>
<keyword evidence="3" id="KW-1185">Reference proteome</keyword>
<dbReference type="Gene3D" id="1.10.3210.10">
    <property type="entry name" value="Hypothetical protein af1432"/>
    <property type="match status" value="1"/>
</dbReference>
<dbReference type="EMBL" id="CP032152">
    <property type="protein sequence ID" value="AXY68672.1"/>
    <property type="molecule type" value="Genomic_DNA"/>
</dbReference>
<gene>
    <name evidence="2" type="ORF">D3A95_02060</name>
</gene>
<evidence type="ECO:0000313" key="3">
    <source>
        <dbReference type="Proteomes" id="UP000261812"/>
    </source>
</evidence>
<dbReference type="KEGG" id="tsq:D3A95_02060"/>
<feature type="domain" description="HD/PDEase" evidence="1">
    <location>
        <begin position="25"/>
        <end position="144"/>
    </location>
</feature>
<name>A0A3B7MFL0_9CYAN</name>
<dbReference type="SMART" id="SM00471">
    <property type="entry name" value="HDc"/>
    <property type="match status" value="1"/>
</dbReference>
<dbReference type="Pfam" id="PF13328">
    <property type="entry name" value="HD_4"/>
    <property type="match status" value="1"/>
</dbReference>
<dbReference type="SUPFAM" id="SSF109604">
    <property type="entry name" value="HD-domain/PDEase-like"/>
    <property type="match status" value="1"/>
</dbReference>
<evidence type="ECO:0000313" key="2">
    <source>
        <dbReference type="EMBL" id="AXY68672.1"/>
    </source>
</evidence>
<proteinExistence type="predicted"/>
<dbReference type="RefSeq" id="WP_181495927.1">
    <property type="nucleotide sequence ID" value="NZ_CP032152.1"/>
</dbReference>
<dbReference type="PANTHER" id="PTHR46246:SF1">
    <property type="entry name" value="GUANOSINE-3',5'-BIS(DIPHOSPHATE) 3'-PYROPHOSPHOHYDROLASE MESH1"/>
    <property type="match status" value="1"/>
</dbReference>
<dbReference type="AlphaFoldDB" id="A0A3B7MFL0"/>
<reference evidence="3" key="1">
    <citation type="submission" date="2018-09" db="EMBL/GenBank/DDBJ databases">
        <title>Complete genome sequence of thermophilic cyanobacteria strain Thermosynechococcus elongatus PKUAC-SCTE542.</title>
        <authorList>
            <person name="Liang Y."/>
            <person name="Tang J."/>
            <person name="Daroch M."/>
        </authorList>
    </citation>
    <scope>NUCLEOTIDE SEQUENCE [LARGE SCALE GENOMIC DNA]</scope>
    <source>
        <strain evidence="3">E542</strain>
    </source>
</reference>